<evidence type="ECO:0000313" key="2">
    <source>
        <dbReference type="EMBL" id="AMY72234.1"/>
    </source>
</evidence>
<keyword evidence="3" id="KW-1185">Reference proteome</keyword>
<protein>
    <submittedName>
        <fullName evidence="2">Uncharacterized protein</fullName>
    </submittedName>
</protein>
<name>A0A159ZBI1_9RHOB</name>
<dbReference type="KEGG" id="daa:AKL17_3p0078"/>
<sequence>MNRPLALIIAVVFPLSAQAQESGQMDHSQMNHDAMMQTSVVGKLTEGGQGAFAAIAEIVALLDEDPATDWARVDIDALRQHLIDMDNVTLRAQVDAEVSKAGVAYLVTSEDQAVQASIRRMVAAHAATMNGVESLSLMATETEGGSRLAISGPADAMPRVMALGFIGVMTLGMHHQSHHLAVASGQYPHP</sequence>
<accession>A0A159ZBI1</accession>
<keyword evidence="1" id="KW-0732">Signal</keyword>
<dbReference type="Proteomes" id="UP000076128">
    <property type="component" value="Plasmid pcai42C"/>
</dbReference>
<dbReference type="EMBL" id="CP012664">
    <property type="protein sequence ID" value="AMY72234.1"/>
    <property type="molecule type" value="Genomic_DNA"/>
</dbReference>
<evidence type="ECO:0000256" key="1">
    <source>
        <dbReference type="SAM" id="SignalP"/>
    </source>
</evidence>
<dbReference type="PATRIC" id="fig|1335048.3.peg.5200"/>
<reference evidence="2 3" key="1">
    <citation type="submission" date="2015-09" db="EMBL/GenBank/DDBJ databases">
        <title>Complete genome sequence of Defluviimonas alba cai42t isolated from an oilfield in Xinjiang.</title>
        <authorList>
            <person name="Geng S."/>
            <person name="Pan X."/>
            <person name="Wu X."/>
        </authorList>
    </citation>
    <scope>NUCLEOTIDE SEQUENCE [LARGE SCALE GENOMIC DNA]</scope>
    <source>
        <strain evidence="3">cai42</strain>
        <plasmid evidence="3">cai42_Plasmidc</plasmid>
    </source>
</reference>
<dbReference type="AlphaFoldDB" id="A0A159ZBI1"/>
<evidence type="ECO:0000313" key="3">
    <source>
        <dbReference type="Proteomes" id="UP000076128"/>
    </source>
</evidence>
<organism evidence="2 3">
    <name type="scientific">Frigidibacter mobilis</name>
    <dbReference type="NCBI Taxonomy" id="1335048"/>
    <lineage>
        <taxon>Bacteria</taxon>
        <taxon>Pseudomonadati</taxon>
        <taxon>Pseudomonadota</taxon>
        <taxon>Alphaproteobacteria</taxon>
        <taxon>Rhodobacterales</taxon>
        <taxon>Paracoccaceae</taxon>
        <taxon>Frigidibacter</taxon>
    </lineage>
</organism>
<proteinExistence type="predicted"/>
<feature type="chain" id="PRO_5007811396" evidence="1">
    <location>
        <begin position="20"/>
        <end position="190"/>
    </location>
</feature>
<dbReference type="RefSeq" id="WP_066819215.1">
    <property type="nucleotide sequence ID" value="NZ_CP012664.1"/>
</dbReference>
<feature type="signal peptide" evidence="1">
    <location>
        <begin position="1"/>
        <end position="19"/>
    </location>
</feature>
<gene>
    <name evidence="2" type="ORF">AKL17_3p0078</name>
</gene>
<geneLocation type="plasmid" evidence="3">
    <name>cai42_Plasmidc</name>
</geneLocation>
<keyword evidence="2" id="KW-0614">Plasmid</keyword>
<dbReference type="OrthoDB" id="1524152at2"/>